<dbReference type="AlphaFoldDB" id="A0A0D0EN94"/>
<evidence type="ECO:0000259" key="6">
    <source>
        <dbReference type="Pfam" id="PF07291"/>
    </source>
</evidence>
<feature type="transmembrane region" description="Helical" evidence="5">
    <location>
        <begin position="120"/>
        <end position="139"/>
    </location>
</feature>
<gene>
    <name evidence="8" type="ORF">B0A73_10110</name>
    <name evidence="7" type="ORF">IW18_02880</name>
</gene>
<dbReference type="EMBL" id="MUGX01000011">
    <property type="protein sequence ID" value="OXA88119.1"/>
    <property type="molecule type" value="Genomic_DNA"/>
</dbReference>
<keyword evidence="4 5" id="KW-0472">Membrane</keyword>
<reference evidence="8 10" key="2">
    <citation type="submission" date="2016-11" db="EMBL/GenBank/DDBJ databases">
        <title>Whole genomes of Flavobacteriaceae.</title>
        <authorList>
            <person name="Stine C."/>
            <person name="Li C."/>
            <person name="Tadesse D."/>
        </authorList>
    </citation>
    <scope>NUCLEOTIDE SEQUENCE [LARGE SCALE GENOMIC DNA]</scope>
    <source>
        <strain evidence="8 10">ATCC 51468</strain>
    </source>
</reference>
<dbReference type="OrthoDB" id="673785at2"/>
<sequence length="503" mass="57645">MKSNAKLKTIILDSICLLLVLLFVYAAVSKMLDFENFQIQLAQSPLLSAFAGLISWGVIILELLISVLLVFKRTRILALYFAFGLMVMFTVYIYIILNYSSFIPCSCGGILEKLNWKEHLVFNIFFVIISAVAILLIPFKNPAEGGFRKEKKRKSLSLAGCALLAVMLMAGLFIKSENMMHYDNSFIRRYPQGTEKKYDTQIQYNSFYFSGFSKGKIYLGNTSSPLLVTEWDSLLRRNAKHKITVNSDLLSTAVRLKIIDSSFYLIDGNVASIFKGSISNWKARYKWNGSIRFTQPQVIDSVHISFRTIDKQSNQSELGTLYFGNPSKITIKSDLLQKQVDGMFDVDGRFYYDFYSQKHVYIYYYRNEFIVADQNLNLAFRSNTIDTLSPEKVKVAYLSSRGEKKFAAPPVIVNKSAAIHKNLLFINSGIIGRYEDKKMWNQASVIDVYNLNDRSYVSSFYIYHIENKKLKDFIVINNQLYAIIGTHLVSYVLSSVITIHYKK</sequence>
<protein>
    <recommendedName>
        <fullName evidence="6">Methylamine utilisation protein MauE domain-containing protein</fullName>
    </recommendedName>
</protein>
<evidence type="ECO:0000313" key="10">
    <source>
        <dbReference type="Proteomes" id="UP000198302"/>
    </source>
</evidence>
<name>A0A0D0EN94_9FLAO</name>
<feature type="transmembrane region" description="Helical" evidence="5">
    <location>
        <begin position="155"/>
        <end position="174"/>
    </location>
</feature>
<dbReference type="Pfam" id="PF07291">
    <property type="entry name" value="MauE"/>
    <property type="match status" value="1"/>
</dbReference>
<feature type="transmembrane region" description="Helical" evidence="5">
    <location>
        <begin position="50"/>
        <end position="71"/>
    </location>
</feature>
<dbReference type="Proteomes" id="UP000032061">
    <property type="component" value="Unassembled WGS sequence"/>
</dbReference>
<dbReference type="GO" id="GO:0016020">
    <property type="term" value="C:membrane"/>
    <property type="evidence" value="ECO:0007669"/>
    <property type="project" value="UniProtKB-SubCell"/>
</dbReference>
<evidence type="ECO:0000313" key="7">
    <source>
        <dbReference type="EMBL" id="KIO54410.1"/>
    </source>
</evidence>
<dbReference type="EMBL" id="JPRK01000003">
    <property type="protein sequence ID" value="KIO54410.1"/>
    <property type="molecule type" value="Genomic_DNA"/>
</dbReference>
<organism evidence="7 9">
    <name type="scientific">Flavobacterium hibernum</name>
    <dbReference type="NCBI Taxonomy" id="37752"/>
    <lineage>
        <taxon>Bacteria</taxon>
        <taxon>Pseudomonadati</taxon>
        <taxon>Bacteroidota</taxon>
        <taxon>Flavobacteriia</taxon>
        <taxon>Flavobacteriales</taxon>
        <taxon>Flavobacteriaceae</taxon>
        <taxon>Flavobacterium</taxon>
    </lineage>
</organism>
<feature type="domain" description="Methylamine utilisation protein MauE" evidence="6">
    <location>
        <begin position="10"/>
        <end position="135"/>
    </location>
</feature>
<proteinExistence type="predicted"/>
<comment type="caution">
    <text evidence="7">The sequence shown here is derived from an EMBL/GenBank/DDBJ whole genome shotgun (WGS) entry which is preliminary data.</text>
</comment>
<evidence type="ECO:0000313" key="9">
    <source>
        <dbReference type="Proteomes" id="UP000032061"/>
    </source>
</evidence>
<keyword evidence="2 5" id="KW-0812">Transmembrane</keyword>
<evidence type="ECO:0000256" key="4">
    <source>
        <dbReference type="ARBA" id="ARBA00023136"/>
    </source>
</evidence>
<dbReference type="RefSeq" id="WP_041516072.1">
    <property type="nucleotide sequence ID" value="NZ_JPRK01000003.1"/>
</dbReference>
<keyword evidence="3 5" id="KW-1133">Transmembrane helix</keyword>
<dbReference type="Proteomes" id="UP000198302">
    <property type="component" value="Unassembled WGS sequence"/>
</dbReference>
<evidence type="ECO:0000256" key="1">
    <source>
        <dbReference type="ARBA" id="ARBA00004141"/>
    </source>
</evidence>
<evidence type="ECO:0000256" key="3">
    <source>
        <dbReference type="ARBA" id="ARBA00022989"/>
    </source>
</evidence>
<accession>A0A0D0EN94</accession>
<evidence type="ECO:0000256" key="2">
    <source>
        <dbReference type="ARBA" id="ARBA00022692"/>
    </source>
</evidence>
<feature type="transmembrane region" description="Helical" evidence="5">
    <location>
        <begin position="78"/>
        <end position="100"/>
    </location>
</feature>
<evidence type="ECO:0000313" key="8">
    <source>
        <dbReference type="EMBL" id="OXA88119.1"/>
    </source>
</evidence>
<comment type="subcellular location">
    <subcellularLocation>
        <location evidence="1">Membrane</location>
        <topology evidence="1">Multi-pass membrane protein</topology>
    </subcellularLocation>
</comment>
<dbReference type="GO" id="GO:0030416">
    <property type="term" value="P:methylamine metabolic process"/>
    <property type="evidence" value="ECO:0007669"/>
    <property type="project" value="InterPro"/>
</dbReference>
<keyword evidence="10" id="KW-1185">Reference proteome</keyword>
<evidence type="ECO:0000256" key="5">
    <source>
        <dbReference type="SAM" id="Phobius"/>
    </source>
</evidence>
<reference evidence="7 9" key="1">
    <citation type="submission" date="2015-01" db="EMBL/GenBank/DDBJ databases">
        <title>Genome of Flavobacterium hibernum DSM 12611.</title>
        <authorList>
            <person name="Stropko S.J."/>
            <person name="Pipes S.E."/>
            <person name="Newman J.D."/>
        </authorList>
    </citation>
    <scope>NUCLEOTIDE SEQUENCE [LARGE SCALE GENOMIC DNA]</scope>
    <source>
        <strain evidence="7 9">DSM 12611</strain>
    </source>
</reference>
<dbReference type="STRING" id="37752.IW18_02880"/>
<dbReference type="InterPro" id="IPR009908">
    <property type="entry name" value="Methylamine_util_MauE"/>
</dbReference>